<protein>
    <recommendedName>
        <fullName evidence="3">amidase</fullName>
        <ecNumber evidence="3">3.5.1.4</ecNumber>
    </recommendedName>
</protein>
<evidence type="ECO:0000313" key="8">
    <source>
        <dbReference type="Proteomes" id="UP000193685"/>
    </source>
</evidence>
<dbReference type="PANTHER" id="PTHR46072:SF4">
    <property type="entry name" value="AMIDASE C550.07-RELATED"/>
    <property type="match status" value="1"/>
</dbReference>
<comment type="similarity">
    <text evidence="2">Belongs to the amidase family.</text>
</comment>
<dbReference type="OrthoDB" id="6428749at2759"/>
<reference evidence="7 8" key="1">
    <citation type="submission" date="2016-07" db="EMBL/GenBank/DDBJ databases">
        <title>Pervasive Adenine N6-methylation of Active Genes in Fungi.</title>
        <authorList>
            <consortium name="DOE Joint Genome Institute"/>
            <person name="Mondo S.J."/>
            <person name="Dannebaum R.O."/>
            <person name="Kuo R.C."/>
            <person name="Labutti K."/>
            <person name="Haridas S."/>
            <person name="Kuo A."/>
            <person name="Salamov A."/>
            <person name="Ahrendt S.R."/>
            <person name="Lipzen A."/>
            <person name="Sullivan W."/>
            <person name="Andreopoulos W.B."/>
            <person name="Clum A."/>
            <person name="Lindquist E."/>
            <person name="Daum C."/>
            <person name="Ramamoorthy G.K."/>
            <person name="Gryganskyi A."/>
            <person name="Culley D."/>
            <person name="Magnuson J.K."/>
            <person name="James T.Y."/>
            <person name="O'Malley M.A."/>
            <person name="Stajich J.E."/>
            <person name="Spatafora J.W."/>
            <person name="Visel A."/>
            <person name="Grigoriev I.V."/>
        </authorList>
    </citation>
    <scope>NUCLEOTIDE SEQUENCE [LARGE SCALE GENOMIC DNA]</scope>
    <source>
        <strain evidence="7 8">12-1054</strain>
    </source>
</reference>
<feature type="active site" description="Charge relay system" evidence="5">
    <location>
        <position position="206"/>
    </location>
</feature>
<dbReference type="PIRSF" id="PIRSF001221">
    <property type="entry name" value="Amidase_fungi"/>
    <property type="match status" value="1"/>
</dbReference>
<dbReference type="InterPro" id="IPR023631">
    <property type="entry name" value="Amidase_dom"/>
</dbReference>
<dbReference type="PANTHER" id="PTHR46072">
    <property type="entry name" value="AMIDASE-RELATED-RELATED"/>
    <property type="match status" value="1"/>
</dbReference>
<dbReference type="STRING" id="56484.A0A1Y2FB63"/>
<keyword evidence="4" id="KW-0378">Hydrolase</keyword>
<dbReference type="AlphaFoldDB" id="A0A1Y2FB63"/>
<dbReference type="InterPro" id="IPR036928">
    <property type="entry name" value="AS_sf"/>
</dbReference>
<dbReference type="Gene3D" id="3.90.1300.10">
    <property type="entry name" value="Amidase signature (AS) domain"/>
    <property type="match status" value="1"/>
</dbReference>
<dbReference type="Pfam" id="PF01425">
    <property type="entry name" value="Amidase"/>
    <property type="match status" value="1"/>
</dbReference>
<comment type="catalytic activity">
    <reaction evidence="1">
        <text>a monocarboxylic acid amide + H2O = a monocarboxylate + NH4(+)</text>
        <dbReference type="Rhea" id="RHEA:12020"/>
        <dbReference type="ChEBI" id="CHEBI:15377"/>
        <dbReference type="ChEBI" id="CHEBI:28938"/>
        <dbReference type="ChEBI" id="CHEBI:35757"/>
        <dbReference type="ChEBI" id="CHEBI:83628"/>
        <dbReference type="EC" id="3.5.1.4"/>
    </reaction>
</comment>
<dbReference type="InterPro" id="IPR020556">
    <property type="entry name" value="Amidase_CS"/>
</dbReference>
<dbReference type="OMA" id="AQVATNC"/>
<dbReference type="PROSITE" id="PS00571">
    <property type="entry name" value="AMIDASES"/>
    <property type="match status" value="1"/>
</dbReference>
<keyword evidence="8" id="KW-1185">Reference proteome</keyword>
<comment type="caution">
    <text evidence="7">The sequence shown here is derived from an EMBL/GenBank/DDBJ whole genome shotgun (WGS) entry which is preliminary data.</text>
</comment>
<evidence type="ECO:0000256" key="5">
    <source>
        <dbReference type="PIRSR" id="PIRSR001221-1"/>
    </source>
</evidence>
<organism evidence="7 8">
    <name type="scientific">Protomyces lactucae-debilis</name>
    <dbReference type="NCBI Taxonomy" id="2754530"/>
    <lineage>
        <taxon>Eukaryota</taxon>
        <taxon>Fungi</taxon>
        <taxon>Dikarya</taxon>
        <taxon>Ascomycota</taxon>
        <taxon>Taphrinomycotina</taxon>
        <taxon>Taphrinomycetes</taxon>
        <taxon>Taphrinales</taxon>
        <taxon>Protomycetaceae</taxon>
        <taxon>Protomyces</taxon>
    </lineage>
</organism>
<evidence type="ECO:0000256" key="3">
    <source>
        <dbReference type="ARBA" id="ARBA00012922"/>
    </source>
</evidence>
<feature type="active site" description="Acyl-ester intermediate" evidence="5">
    <location>
        <position position="230"/>
    </location>
</feature>
<feature type="active site" description="Charge relay system" evidence="5">
    <location>
        <position position="131"/>
    </location>
</feature>
<evidence type="ECO:0000256" key="2">
    <source>
        <dbReference type="ARBA" id="ARBA00009199"/>
    </source>
</evidence>
<evidence type="ECO:0000313" key="7">
    <source>
        <dbReference type="EMBL" id="ORY80867.1"/>
    </source>
</evidence>
<evidence type="ECO:0000259" key="6">
    <source>
        <dbReference type="Pfam" id="PF01425"/>
    </source>
</evidence>
<dbReference type="Proteomes" id="UP000193685">
    <property type="component" value="Unassembled WGS sequence"/>
</dbReference>
<proteinExistence type="inferred from homology"/>
<accession>A0A1Y2FB63</accession>
<feature type="domain" description="Amidase" evidence="6">
    <location>
        <begin position="75"/>
        <end position="526"/>
    </location>
</feature>
<name>A0A1Y2FB63_PROLT</name>
<gene>
    <name evidence="7" type="ORF">BCR37DRAFT_55447</name>
</gene>
<evidence type="ECO:0000256" key="4">
    <source>
        <dbReference type="ARBA" id="ARBA00022801"/>
    </source>
</evidence>
<evidence type="ECO:0000256" key="1">
    <source>
        <dbReference type="ARBA" id="ARBA00001311"/>
    </source>
</evidence>
<dbReference type="EMBL" id="MCFI01000012">
    <property type="protein sequence ID" value="ORY80867.1"/>
    <property type="molecule type" value="Genomic_DNA"/>
</dbReference>
<dbReference type="GeneID" id="63788960"/>
<sequence length="543" mass="59898">MVDHAAKIKETLERRDKSIPDYARLSAPPAESVQNVLDVPKGSGLLTDKELKITENYDASALLRLIARGDLTSEEVTLAFIKRASIATQLVNCCTEIMADEALLRAKKLDHEYKMTGKLSGPLHGLPVSFKEHILIKDKIVHSSYVAWLDNIEPADSLIYETLVMLGCVPFCRTTQPQAVMHLETNSNIYGHTTNPYNRNHTPGGSSGGESALLALRGSPLGVGGDIGGSIRNPASLTGLWGFKPSCNRIPGGTKGLHRGRETILATNGPLCHSLEDLILFMRVLVDAEPWRKEPSLVPIPWHMPELTKETLTVGIIWSDGVVKPLPPIQRAMDKVTDAMRGIGIKTVDFEPYNHAESWDIISQLYYTNGALDEFALFKDGGEEMLPLTKWLFTQPGVKEHSHDESNEILLRRNRYRTAYARHWLAQEEKHGTKIDVLLCPVGPGPAPKLGTSKYWTYTSVWNLVDYPGCAFPVTQVQPKDAEPSGYVPQAGVEKEVWDSYDLNESRGLPVGLQLVGRRFEEEKVLAAMGVISGALEAASAHL</sequence>
<dbReference type="GO" id="GO:0004040">
    <property type="term" value="F:amidase activity"/>
    <property type="evidence" value="ECO:0007669"/>
    <property type="project" value="UniProtKB-EC"/>
</dbReference>
<dbReference type="EC" id="3.5.1.4" evidence="3"/>
<dbReference type="RefSeq" id="XP_040724512.1">
    <property type="nucleotide sequence ID" value="XM_040872361.1"/>
</dbReference>
<dbReference type="SUPFAM" id="SSF75304">
    <property type="entry name" value="Amidase signature (AS) enzymes"/>
    <property type="match status" value="1"/>
</dbReference>